<dbReference type="EMBL" id="LR798349">
    <property type="protein sequence ID" value="CAB5226080.1"/>
    <property type="molecule type" value="Genomic_DNA"/>
</dbReference>
<evidence type="ECO:0000256" key="3">
    <source>
        <dbReference type="ARBA" id="ARBA00022603"/>
    </source>
</evidence>
<sequence>MIEEQKPNNSTETAILPKQCYVPPFWKHSELEIYNENNLDTMSRMPNDCIDLILTSPPYDRMRTYNGYSFPFEEIAKELFRITKNGGVVVWVVGDATIKGSETGTSFRQALYFKEIGFDLFDTMIYAKPPRGAVGNNKTYWQAFDYMFILSKGKPKTINLINDRKNKESRDGDNGTKRLENGELLKVKRGGYSEYGRRTNIWEYGIGKGQSTKDDVAFKHPAIFPEQLANDHILSWSNEGDVIYEPFSGSGTVGKMSFLNKRKCIMSEISPEYCELSKQRLQPYTSNIGLFA</sequence>
<dbReference type="GO" id="GO:0003677">
    <property type="term" value="F:DNA binding"/>
    <property type="evidence" value="ECO:0007669"/>
    <property type="project" value="UniProtKB-KW"/>
</dbReference>
<gene>
    <name evidence="10" type="ORF">UFOVP754_38</name>
</gene>
<dbReference type="InterPro" id="IPR001091">
    <property type="entry name" value="RM_Methyltransferase"/>
</dbReference>
<evidence type="ECO:0000256" key="2">
    <source>
        <dbReference type="ARBA" id="ARBA00012185"/>
    </source>
</evidence>
<evidence type="ECO:0000313" key="10">
    <source>
        <dbReference type="EMBL" id="CAB5226080.1"/>
    </source>
</evidence>
<dbReference type="InterPro" id="IPR002941">
    <property type="entry name" value="DNA_methylase_N4/N6"/>
</dbReference>
<dbReference type="EC" id="2.1.1.113" evidence="2"/>
<dbReference type="Pfam" id="PF01555">
    <property type="entry name" value="N6_N4_Mtase"/>
    <property type="match status" value="1"/>
</dbReference>
<evidence type="ECO:0000256" key="8">
    <source>
        <dbReference type="ARBA" id="ARBA00049120"/>
    </source>
</evidence>
<dbReference type="PRINTS" id="PR00508">
    <property type="entry name" value="S21N4MTFRASE"/>
</dbReference>
<accession>A0A6J7X8X6</accession>
<dbReference type="InterPro" id="IPR029063">
    <property type="entry name" value="SAM-dependent_MTases_sf"/>
</dbReference>
<dbReference type="GO" id="GO:0015667">
    <property type="term" value="F:site-specific DNA-methyltransferase (cytosine-N4-specific) activity"/>
    <property type="evidence" value="ECO:0007669"/>
    <property type="project" value="UniProtKB-EC"/>
</dbReference>
<reference evidence="10" key="1">
    <citation type="submission" date="2020-05" db="EMBL/GenBank/DDBJ databases">
        <authorList>
            <person name="Chiriac C."/>
            <person name="Salcher M."/>
            <person name="Ghai R."/>
            <person name="Kavagutti S V."/>
        </authorList>
    </citation>
    <scope>NUCLEOTIDE SEQUENCE</scope>
</reference>
<evidence type="ECO:0000256" key="4">
    <source>
        <dbReference type="ARBA" id="ARBA00022679"/>
    </source>
</evidence>
<comment type="similarity">
    <text evidence="1">Belongs to the N(4)/N(6)-methyltransferase family. N(4) subfamily.</text>
</comment>
<protein>
    <recommendedName>
        <fullName evidence="2">site-specific DNA-methyltransferase (cytosine-N(4)-specific)</fullName>
        <ecNumber evidence="2">2.1.1.113</ecNumber>
    </recommendedName>
</protein>
<proteinExistence type="inferred from homology"/>
<dbReference type="GO" id="GO:0009307">
    <property type="term" value="P:DNA restriction-modification system"/>
    <property type="evidence" value="ECO:0007669"/>
    <property type="project" value="UniProtKB-KW"/>
</dbReference>
<dbReference type="Gene3D" id="3.40.50.150">
    <property type="entry name" value="Vaccinia Virus protein VP39"/>
    <property type="match status" value="1"/>
</dbReference>
<evidence type="ECO:0000256" key="7">
    <source>
        <dbReference type="ARBA" id="ARBA00023125"/>
    </source>
</evidence>
<keyword evidence="5" id="KW-0949">S-adenosyl-L-methionine</keyword>
<keyword evidence="6" id="KW-0680">Restriction system</keyword>
<feature type="domain" description="DNA methylase N-4/N-6" evidence="9">
    <location>
        <begin position="50"/>
        <end position="278"/>
    </location>
</feature>
<comment type="catalytic activity">
    <reaction evidence="8">
        <text>a 2'-deoxycytidine in DNA + S-adenosyl-L-methionine = an N(4)-methyl-2'-deoxycytidine in DNA + S-adenosyl-L-homocysteine + H(+)</text>
        <dbReference type="Rhea" id="RHEA:16857"/>
        <dbReference type="Rhea" id="RHEA-COMP:11369"/>
        <dbReference type="Rhea" id="RHEA-COMP:13674"/>
        <dbReference type="ChEBI" id="CHEBI:15378"/>
        <dbReference type="ChEBI" id="CHEBI:57856"/>
        <dbReference type="ChEBI" id="CHEBI:59789"/>
        <dbReference type="ChEBI" id="CHEBI:85452"/>
        <dbReference type="ChEBI" id="CHEBI:137933"/>
        <dbReference type="EC" id="2.1.1.113"/>
    </reaction>
</comment>
<dbReference type="InterPro" id="IPR017985">
    <property type="entry name" value="MeTrfase_CN4_CS"/>
</dbReference>
<evidence type="ECO:0000256" key="1">
    <source>
        <dbReference type="ARBA" id="ARBA00010203"/>
    </source>
</evidence>
<evidence type="ECO:0000259" key="9">
    <source>
        <dbReference type="Pfam" id="PF01555"/>
    </source>
</evidence>
<name>A0A6J7X8X6_9CAUD</name>
<keyword evidence="7" id="KW-0238">DNA-binding</keyword>
<dbReference type="SUPFAM" id="SSF53335">
    <property type="entry name" value="S-adenosyl-L-methionine-dependent methyltransferases"/>
    <property type="match status" value="1"/>
</dbReference>
<keyword evidence="3 10" id="KW-0489">Methyltransferase</keyword>
<evidence type="ECO:0000256" key="5">
    <source>
        <dbReference type="ARBA" id="ARBA00022691"/>
    </source>
</evidence>
<dbReference type="GO" id="GO:0008170">
    <property type="term" value="F:N-methyltransferase activity"/>
    <property type="evidence" value="ECO:0007669"/>
    <property type="project" value="InterPro"/>
</dbReference>
<dbReference type="GO" id="GO:0032259">
    <property type="term" value="P:methylation"/>
    <property type="evidence" value="ECO:0007669"/>
    <property type="project" value="UniProtKB-KW"/>
</dbReference>
<keyword evidence="4" id="KW-0808">Transferase</keyword>
<evidence type="ECO:0000256" key="6">
    <source>
        <dbReference type="ARBA" id="ARBA00022747"/>
    </source>
</evidence>
<dbReference type="PROSITE" id="PS00093">
    <property type="entry name" value="N4_MTASE"/>
    <property type="match status" value="1"/>
</dbReference>
<organism evidence="10">
    <name type="scientific">uncultured Caudovirales phage</name>
    <dbReference type="NCBI Taxonomy" id="2100421"/>
    <lineage>
        <taxon>Viruses</taxon>
        <taxon>Duplodnaviria</taxon>
        <taxon>Heunggongvirae</taxon>
        <taxon>Uroviricota</taxon>
        <taxon>Caudoviricetes</taxon>
        <taxon>Peduoviridae</taxon>
        <taxon>Maltschvirus</taxon>
        <taxon>Maltschvirus maltsch</taxon>
    </lineage>
</organism>